<reference evidence="1" key="1">
    <citation type="journal article" date="2020" name="Stud. Mycol.">
        <title>101 Dothideomycetes genomes: a test case for predicting lifestyles and emergence of pathogens.</title>
        <authorList>
            <person name="Haridas S."/>
            <person name="Albert R."/>
            <person name="Binder M."/>
            <person name="Bloem J."/>
            <person name="Labutti K."/>
            <person name="Salamov A."/>
            <person name="Andreopoulos B."/>
            <person name="Baker S."/>
            <person name="Barry K."/>
            <person name="Bills G."/>
            <person name="Bluhm B."/>
            <person name="Cannon C."/>
            <person name="Castanera R."/>
            <person name="Culley D."/>
            <person name="Daum C."/>
            <person name="Ezra D."/>
            <person name="Gonzalez J."/>
            <person name="Henrissat B."/>
            <person name="Kuo A."/>
            <person name="Liang C."/>
            <person name="Lipzen A."/>
            <person name="Lutzoni F."/>
            <person name="Magnuson J."/>
            <person name="Mondo S."/>
            <person name="Nolan M."/>
            <person name="Ohm R."/>
            <person name="Pangilinan J."/>
            <person name="Park H.-J."/>
            <person name="Ramirez L."/>
            <person name="Alfaro M."/>
            <person name="Sun H."/>
            <person name="Tritt A."/>
            <person name="Yoshinaga Y."/>
            <person name="Zwiers L.-H."/>
            <person name="Turgeon B."/>
            <person name="Goodwin S."/>
            <person name="Spatafora J."/>
            <person name="Crous P."/>
            <person name="Grigoriev I."/>
        </authorList>
    </citation>
    <scope>NUCLEOTIDE SEQUENCE</scope>
    <source>
        <strain evidence="1">CBS 110217</strain>
    </source>
</reference>
<evidence type="ECO:0000313" key="1">
    <source>
        <dbReference type="EMBL" id="KAF2022476.1"/>
    </source>
</evidence>
<organism evidence="1 2">
    <name type="scientific">Setomelanomma holmii</name>
    <dbReference type="NCBI Taxonomy" id="210430"/>
    <lineage>
        <taxon>Eukaryota</taxon>
        <taxon>Fungi</taxon>
        <taxon>Dikarya</taxon>
        <taxon>Ascomycota</taxon>
        <taxon>Pezizomycotina</taxon>
        <taxon>Dothideomycetes</taxon>
        <taxon>Pleosporomycetidae</taxon>
        <taxon>Pleosporales</taxon>
        <taxon>Pleosporineae</taxon>
        <taxon>Phaeosphaeriaceae</taxon>
        <taxon>Setomelanomma</taxon>
    </lineage>
</organism>
<dbReference type="Proteomes" id="UP000799777">
    <property type="component" value="Unassembled WGS sequence"/>
</dbReference>
<dbReference type="AlphaFoldDB" id="A0A9P4GWG7"/>
<dbReference type="EMBL" id="ML978614">
    <property type="protein sequence ID" value="KAF2022476.1"/>
    <property type="molecule type" value="Genomic_DNA"/>
</dbReference>
<protein>
    <submittedName>
        <fullName evidence="1">Uncharacterized protein</fullName>
    </submittedName>
</protein>
<keyword evidence="2" id="KW-1185">Reference proteome</keyword>
<name>A0A9P4GWG7_9PLEO</name>
<sequence length="195" mass="22448">MKFDNVGVYAIKAAELREDPHPNPNYLLRPENQKRRDTLLEHFKRSAYAPWLPEYLLRAEISKDIAKRMEGTETKITFENGESYRRLDLKPSDSLNITITRDAAFLDAARICNKNPWVLLNVFVCSGASAPKVAMERDQFLVREMLRRAARPGDYTGTECPRLPIHFRAVKQIFHGNCKLPAAHDPSVRRDNAWP</sequence>
<proteinExistence type="predicted"/>
<evidence type="ECO:0000313" key="2">
    <source>
        <dbReference type="Proteomes" id="UP000799777"/>
    </source>
</evidence>
<gene>
    <name evidence="1" type="ORF">EK21DRAFT_95681</name>
</gene>
<accession>A0A9P4GWG7</accession>
<comment type="caution">
    <text evidence="1">The sequence shown here is derived from an EMBL/GenBank/DDBJ whole genome shotgun (WGS) entry which is preliminary data.</text>
</comment>